<evidence type="ECO:0000313" key="5">
    <source>
        <dbReference type="WBParaSite" id="EVEC_0000598901-mRNA-1"/>
    </source>
</evidence>
<evidence type="ECO:0000313" key="3">
    <source>
        <dbReference type="EMBL" id="VDD90849.1"/>
    </source>
</evidence>
<dbReference type="AlphaFoldDB" id="A0A158QAN3"/>
<accession>A0A158QAN3</accession>
<evidence type="ECO:0000256" key="1">
    <source>
        <dbReference type="SAM" id="MobiDB-lite"/>
    </source>
</evidence>
<proteinExistence type="predicted"/>
<name>A0A158QAN3_ENTVE</name>
<organism evidence="5">
    <name type="scientific">Enterobius vermicularis</name>
    <name type="common">Human pinworm</name>
    <dbReference type="NCBI Taxonomy" id="51028"/>
    <lineage>
        <taxon>Eukaryota</taxon>
        <taxon>Metazoa</taxon>
        <taxon>Ecdysozoa</taxon>
        <taxon>Nematoda</taxon>
        <taxon>Chromadorea</taxon>
        <taxon>Rhabditida</taxon>
        <taxon>Spirurina</taxon>
        <taxon>Oxyuridomorpha</taxon>
        <taxon>Oxyuroidea</taxon>
        <taxon>Oxyuridae</taxon>
        <taxon>Enterobius</taxon>
    </lineage>
</organism>
<dbReference type="Gene3D" id="2.60.200.20">
    <property type="match status" value="1"/>
</dbReference>
<dbReference type="OrthoDB" id="4096268at2759"/>
<reference evidence="5" key="1">
    <citation type="submission" date="2016-04" db="UniProtKB">
        <authorList>
            <consortium name="WormBaseParasite"/>
        </authorList>
    </citation>
    <scope>IDENTIFICATION</scope>
</reference>
<keyword evidence="4" id="KW-1185">Reference proteome</keyword>
<protein>
    <submittedName>
        <fullName evidence="5">FHA domain-containing protein</fullName>
    </submittedName>
</protein>
<evidence type="ECO:0000259" key="2">
    <source>
        <dbReference type="PROSITE" id="PS50006"/>
    </source>
</evidence>
<dbReference type="Gene3D" id="6.10.250.1290">
    <property type="match status" value="1"/>
</dbReference>
<feature type="region of interest" description="Disordered" evidence="1">
    <location>
        <begin position="1"/>
        <end position="26"/>
    </location>
</feature>
<dbReference type="SMART" id="SM00240">
    <property type="entry name" value="FHA"/>
    <property type="match status" value="1"/>
</dbReference>
<dbReference type="STRING" id="51028.A0A158QAN3"/>
<dbReference type="EMBL" id="UXUI01008214">
    <property type="protein sequence ID" value="VDD90849.1"/>
    <property type="molecule type" value="Genomic_DNA"/>
</dbReference>
<dbReference type="SUPFAM" id="SSF49879">
    <property type="entry name" value="SMAD/FHA domain"/>
    <property type="match status" value="1"/>
</dbReference>
<dbReference type="InterPro" id="IPR008984">
    <property type="entry name" value="SMAD_FHA_dom_sf"/>
</dbReference>
<dbReference type="PANTHER" id="PTHR23308">
    <property type="entry name" value="NUCLEAR INHIBITOR OF PROTEIN PHOSPHATASE-1"/>
    <property type="match status" value="1"/>
</dbReference>
<dbReference type="CDD" id="cd22674">
    <property type="entry name" value="FHA_PPP1R8"/>
    <property type="match status" value="1"/>
</dbReference>
<reference evidence="3 4" key="2">
    <citation type="submission" date="2018-10" db="EMBL/GenBank/DDBJ databases">
        <authorList>
            <consortium name="Pathogen Informatics"/>
        </authorList>
    </citation>
    <scope>NUCLEOTIDE SEQUENCE [LARGE SCALE GENOMIC DNA]</scope>
</reference>
<dbReference type="InterPro" id="IPR000253">
    <property type="entry name" value="FHA_dom"/>
</dbReference>
<dbReference type="Pfam" id="PF00498">
    <property type="entry name" value="FHA"/>
    <property type="match status" value="1"/>
</dbReference>
<dbReference type="PROSITE" id="PS50006">
    <property type="entry name" value="FHA_DOMAIN"/>
    <property type="match status" value="1"/>
</dbReference>
<feature type="region of interest" description="Disordered" evidence="1">
    <location>
        <begin position="326"/>
        <end position="368"/>
    </location>
</feature>
<sequence length="368" mass="41585">MSLVETMSVDPSAVESKNGVQQHNNNTQPIKYEIPNWAGRPPNGYHLDVVKADQLVQKLMVDEKRAYYFGRNPEQCDFVVEHASCSRVHAVLVFHKFLQRFGLVDLNSCHGTFVGKRRLEPYQPVFIEEGGIFHFGASTRRYILRGRLELADEDEEGNKDMLPQEHELEVLNIFFNILVISHYFVLVQNLTEYNTALNRRIPIIPISLEDARRKKRQRGNVAFLEEETIINPGIRISEDVDPTIGRFRNLVTTAIISSKRKGTIDGAEDAEKEGPAPKKILRPGRIDDSRNNARYALPMVSSLSIVMNAAPDPELYVKTLPEPSSGHISFAHSVTHPRDDDDGDVPHKKKYAKESWPGRKPSQGGVLA</sequence>
<dbReference type="WBParaSite" id="EVEC_0000598901-mRNA-1">
    <property type="protein sequence ID" value="EVEC_0000598901-mRNA-1"/>
    <property type="gene ID" value="EVEC_0000598901"/>
</dbReference>
<dbReference type="Proteomes" id="UP000274131">
    <property type="component" value="Unassembled WGS sequence"/>
</dbReference>
<gene>
    <name evidence="3" type="ORF">EVEC_LOCUS5600</name>
</gene>
<dbReference type="FunFam" id="2.60.200.20:FF:000019">
    <property type="entry name" value="Nuclear inhibitor of protein phosphatase"/>
    <property type="match status" value="1"/>
</dbReference>
<dbReference type="InterPro" id="IPR050923">
    <property type="entry name" value="Cell_Proc_Reg/RNA_Proc"/>
</dbReference>
<feature type="domain" description="FHA" evidence="2">
    <location>
        <begin position="67"/>
        <end position="119"/>
    </location>
</feature>
<feature type="region of interest" description="Disordered" evidence="1">
    <location>
        <begin position="262"/>
        <end position="287"/>
    </location>
</feature>
<evidence type="ECO:0000313" key="4">
    <source>
        <dbReference type="Proteomes" id="UP000274131"/>
    </source>
</evidence>